<reference evidence="7 8" key="1">
    <citation type="journal article" date="2014" name="Int. J. Syst. Evol. Microbiol.">
        <title>Complete genome sequence of Corynebacterium casei LMG S-19264T (=DSM 44701T), isolated from a smear-ripened cheese.</title>
        <authorList>
            <consortium name="US DOE Joint Genome Institute (JGI-PGF)"/>
            <person name="Walter F."/>
            <person name="Albersmeier A."/>
            <person name="Kalinowski J."/>
            <person name="Ruckert C."/>
        </authorList>
    </citation>
    <scope>NUCLEOTIDE SEQUENCE [LARGE SCALE GENOMIC DNA]</scope>
    <source>
        <strain evidence="7 8">CGMCC 1.9161</strain>
    </source>
</reference>
<gene>
    <name evidence="7" type="ORF">GCM10011322_16470</name>
</gene>
<evidence type="ECO:0000256" key="6">
    <source>
        <dbReference type="SAM" id="Phobius"/>
    </source>
</evidence>
<evidence type="ECO:0000313" key="7">
    <source>
        <dbReference type="EMBL" id="GGK30629.1"/>
    </source>
</evidence>
<comment type="caution">
    <text evidence="7">The sequence shown here is derived from an EMBL/GenBank/DDBJ whole genome shotgun (WGS) entry which is preliminary data.</text>
</comment>
<keyword evidence="3 6" id="KW-0812">Transmembrane</keyword>
<feature type="transmembrane region" description="Helical" evidence="6">
    <location>
        <begin position="99"/>
        <end position="119"/>
    </location>
</feature>
<keyword evidence="5 6" id="KW-0472">Membrane</keyword>
<sequence length="292" mass="33384">MPNYENFLEYGYWHFDVIRHIFALTVAAFLAGLAYFIMTMNNVAPRYRLSSVISAVVMVSAALEIFQLWLLWNRTFTFNEASGLWTRVDGMIFSNGYRYANWSIDVPMLLTQLLVVLGFSGRAFWANWGKFTLAGLLMIWTGYVGQYYEPAVAGFSDTQAVAPFWIWGGVSTVFYLYILWLVYAVTHRPPETLSARVAGEMNRIFLLLLVAWTLYPIAYLIPAVWVSDESVLVRQVLFTTADITSKLVFGIMLSRVARHRSIEEGYGPALAVQGEIYPDRIERPHRVREPAE</sequence>
<dbReference type="RefSeq" id="WP_188911547.1">
    <property type="nucleotide sequence ID" value="NZ_BMMF01000004.1"/>
</dbReference>
<evidence type="ECO:0000313" key="8">
    <source>
        <dbReference type="Proteomes" id="UP000600449"/>
    </source>
</evidence>
<keyword evidence="8" id="KW-1185">Reference proteome</keyword>
<dbReference type="AlphaFoldDB" id="A0A917Q779"/>
<dbReference type="EMBL" id="BMMF01000004">
    <property type="protein sequence ID" value="GGK30629.1"/>
    <property type="molecule type" value="Genomic_DNA"/>
</dbReference>
<dbReference type="Pfam" id="PF01036">
    <property type="entry name" value="Bac_rhodopsin"/>
    <property type="match status" value="1"/>
</dbReference>
<dbReference type="Proteomes" id="UP000600449">
    <property type="component" value="Unassembled WGS sequence"/>
</dbReference>
<feature type="transmembrane region" description="Helical" evidence="6">
    <location>
        <begin position="49"/>
        <end position="72"/>
    </location>
</feature>
<proteinExistence type="inferred from homology"/>
<dbReference type="GO" id="GO:0016020">
    <property type="term" value="C:membrane"/>
    <property type="evidence" value="ECO:0007669"/>
    <property type="project" value="UniProtKB-SubCell"/>
</dbReference>
<keyword evidence="4 6" id="KW-1133">Transmembrane helix</keyword>
<comment type="similarity">
    <text evidence="2">Belongs to the archaeal/bacterial/fungal opsin family.</text>
</comment>
<dbReference type="SUPFAM" id="SSF81321">
    <property type="entry name" value="Family A G protein-coupled receptor-like"/>
    <property type="match status" value="1"/>
</dbReference>
<evidence type="ECO:0000256" key="5">
    <source>
        <dbReference type="ARBA" id="ARBA00023136"/>
    </source>
</evidence>
<name>A0A917Q779_9HYPH</name>
<feature type="transmembrane region" description="Helical" evidence="6">
    <location>
        <begin position="232"/>
        <end position="253"/>
    </location>
</feature>
<feature type="transmembrane region" description="Helical" evidence="6">
    <location>
        <begin position="204"/>
        <end position="226"/>
    </location>
</feature>
<feature type="transmembrane region" description="Helical" evidence="6">
    <location>
        <begin position="131"/>
        <end position="148"/>
    </location>
</feature>
<evidence type="ECO:0000256" key="1">
    <source>
        <dbReference type="ARBA" id="ARBA00004141"/>
    </source>
</evidence>
<organism evidence="7 8">
    <name type="scientific">Salinarimonas ramus</name>
    <dbReference type="NCBI Taxonomy" id="690164"/>
    <lineage>
        <taxon>Bacteria</taxon>
        <taxon>Pseudomonadati</taxon>
        <taxon>Pseudomonadota</taxon>
        <taxon>Alphaproteobacteria</taxon>
        <taxon>Hyphomicrobiales</taxon>
        <taxon>Salinarimonadaceae</taxon>
        <taxon>Salinarimonas</taxon>
    </lineage>
</organism>
<dbReference type="Gene3D" id="1.20.1070.10">
    <property type="entry name" value="Rhodopsin 7-helix transmembrane proteins"/>
    <property type="match status" value="1"/>
</dbReference>
<evidence type="ECO:0000256" key="2">
    <source>
        <dbReference type="ARBA" id="ARBA00008130"/>
    </source>
</evidence>
<feature type="transmembrane region" description="Helical" evidence="6">
    <location>
        <begin position="20"/>
        <end position="37"/>
    </location>
</feature>
<dbReference type="SMART" id="SM01021">
    <property type="entry name" value="Bac_rhodopsin"/>
    <property type="match status" value="1"/>
</dbReference>
<comment type="subcellular location">
    <subcellularLocation>
        <location evidence="1">Membrane</location>
        <topology evidence="1">Multi-pass membrane protein</topology>
    </subcellularLocation>
</comment>
<evidence type="ECO:0000256" key="3">
    <source>
        <dbReference type="ARBA" id="ARBA00022692"/>
    </source>
</evidence>
<evidence type="ECO:0000256" key="4">
    <source>
        <dbReference type="ARBA" id="ARBA00022989"/>
    </source>
</evidence>
<feature type="transmembrane region" description="Helical" evidence="6">
    <location>
        <begin position="160"/>
        <end position="183"/>
    </location>
</feature>
<protein>
    <submittedName>
        <fullName evidence="7">Xanthorhodopsin</fullName>
    </submittedName>
</protein>
<dbReference type="InterPro" id="IPR001425">
    <property type="entry name" value="Arc/bac/fun_rhodopsins"/>
</dbReference>
<accession>A0A917Q779</accession>